<protein>
    <recommendedName>
        <fullName evidence="5">Large ribosomal subunit protein uL6 alpha-beta domain-containing protein</fullName>
    </recommendedName>
</protein>
<dbReference type="GO" id="GO:0022625">
    <property type="term" value="C:cytosolic large ribosomal subunit"/>
    <property type="evidence" value="ECO:0000318"/>
    <property type="project" value="GO_Central"/>
</dbReference>
<dbReference type="InterPro" id="IPR020040">
    <property type="entry name" value="Ribosomal_uL6_a/b-dom"/>
</dbReference>
<dbReference type="SUPFAM" id="SSF56053">
    <property type="entry name" value="Ribosomal protein L6"/>
    <property type="match status" value="2"/>
</dbReference>
<dbReference type="FunCoup" id="A9VDE3">
    <property type="interactions" value="1118"/>
</dbReference>
<dbReference type="FunFam" id="3.90.930.12:FF:000003">
    <property type="entry name" value="60S ribosomal protein L9"/>
    <property type="match status" value="1"/>
</dbReference>
<evidence type="ECO:0000256" key="1">
    <source>
        <dbReference type="ARBA" id="ARBA00009356"/>
    </source>
</evidence>
<keyword evidence="4" id="KW-0812">Transmembrane</keyword>
<dbReference type="Gene3D" id="3.90.930.12">
    <property type="entry name" value="Ribosomal protein L6, alpha-beta domain"/>
    <property type="match status" value="2"/>
</dbReference>
<dbReference type="GeneID" id="5896021"/>
<evidence type="ECO:0000313" key="6">
    <source>
        <dbReference type="EMBL" id="EDQ84456.1"/>
    </source>
</evidence>
<dbReference type="RefSeq" id="XP_001750751.1">
    <property type="nucleotide sequence ID" value="XM_001750699.1"/>
</dbReference>
<feature type="domain" description="Large ribosomal subunit protein uL6 alpha-beta" evidence="5">
    <location>
        <begin position="56"/>
        <end position="126"/>
    </location>
</feature>
<accession>A9VDE3</accession>
<dbReference type="InterPro" id="IPR000702">
    <property type="entry name" value="Ribosomal_uL6-like"/>
</dbReference>
<proteinExistence type="inferred from homology"/>
<evidence type="ECO:0000256" key="4">
    <source>
        <dbReference type="SAM" id="Phobius"/>
    </source>
</evidence>
<dbReference type="GO" id="GO:0002181">
    <property type="term" value="P:cytoplasmic translation"/>
    <property type="evidence" value="ECO:0000318"/>
    <property type="project" value="GO_Central"/>
</dbReference>
<keyword evidence="4" id="KW-1133">Transmembrane helix</keyword>
<gene>
    <name evidence="6" type="ORF">MONBRDRAFT_34694</name>
</gene>
<evidence type="ECO:0000256" key="3">
    <source>
        <dbReference type="ARBA" id="ARBA00023274"/>
    </source>
</evidence>
<comment type="similarity">
    <text evidence="1">Belongs to the universal ribosomal protein uL6 family.</text>
</comment>
<dbReference type="Pfam" id="PF00347">
    <property type="entry name" value="Ribosomal_L6"/>
    <property type="match status" value="2"/>
</dbReference>
<dbReference type="PANTHER" id="PTHR11655:SF16">
    <property type="entry name" value="60S RIBOSOMAL PROTEIN L9"/>
    <property type="match status" value="1"/>
</dbReference>
<dbReference type="AlphaFoldDB" id="A9VDE3"/>
<evidence type="ECO:0000313" key="7">
    <source>
        <dbReference type="Proteomes" id="UP000001357"/>
    </source>
</evidence>
<dbReference type="FunFam" id="3.90.930.12:FF:000004">
    <property type="entry name" value="60S ribosomal protein L9"/>
    <property type="match status" value="1"/>
</dbReference>
<dbReference type="EMBL" id="CH991587">
    <property type="protein sequence ID" value="EDQ84456.1"/>
    <property type="molecule type" value="Genomic_DNA"/>
</dbReference>
<keyword evidence="3" id="KW-0687">Ribonucleoprotein</keyword>
<name>A9VDE3_MONBE</name>
<dbReference type="GO" id="GO:0019843">
    <property type="term" value="F:rRNA binding"/>
    <property type="evidence" value="ECO:0007669"/>
    <property type="project" value="InterPro"/>
</dbReference>
<dbReference type="GO" id="GO:0003735">
    <property type="term" value="F:structural constituent of ribosome"/>
    <property type="evidence" value="ECO:0000318"/>
    <property type="project" value="GO_Central"/>
</dbReference>
<keyword evidence="2" id="KW-0689">Ribosomal protein</keyword>
<dbReference type="InterPro" id="IPR036789">
    <property type="entry name" value="Ribosomal_uL6-like_a/b-dom_sf"/>
</dbReference>
<keyword evidence="7" id="KW-1185">Reference proteome</keyword>
<evidence type="ECO:0000256" key="2">
    <source>
        <dbReference type="ARBA" id="ARBA00022980"/>
    </source>
</evidence>
<dbReference type="PANTHER" id="PTHR11655">
    <property type="entry name" value="60S/50S RIBOSOMAL PROTEIN L6/L9"/>
    <property type="match status" value="1"/>
</dbReference>
<organism evidence="6 7">
    <name type="scientific">Monosiga brevicollis</name>
    <name type="common">Choanoflagellate</name>
    <dbReference type="NCBI Taxonomy" id="81824"/>
    <lineage>
        <taxon>Eukaryota</taxon>
        <taxon>Choanoflagellata</taxon>
        <taxon>Craspedida</taxon>
        <taxon>Salpingoecidae</taxon>
        <taxon>Monosiga</taxon>
    </lineage>
</organism>
<dbReference type="eggNOG" id="KOG3255">
    <property type="taxonomic scope" value="Eukaryota"/>
</dbReference>
<dbReference type="OMA" id="YAHFPMK"/>
<reference evidence="6 7" key="1">
    <citation type="journal article" date="2008" name="Nature">
        <title>The genome of the choanoflagellate Monosiga brevicollis and the origin of metazoans.</title>
        <authorList>
            <consortium name="JGI Sequencing"/>
            <person name="King N."/>
            <person name="Westbrook M.J."/>
            <person name="Young S.L."/>
            <person name="Kuo A."/>
            <person name="Abedin M."/>
            <person name="Chapman J."/>
            <person name="Fairclough S."/>
            <person name="Hellsten U."/>
            <person name="Isogai Y."/>
            <person name="Letunic I."/>
            <person name="Marr M."/>
            <person name="Pincus D."/>
            <person name="Putnam N."/>
            <person name="Rokas A."/>
            <person name="Wright K.J."/>
            <person name="Zuzow R."/>
            <person name="Dirks W."/>
            <person name="Good M."/>
            <person name="Goodstein D."/>
            <person name="Lemons D."/>
            <person name="Li W."/>
            <person name="Lyons J.B."/>
            <person name="Morris A."/>
            <person name="Nichols S."/>
            <person name="Richter D.J."/>
            <person name="Salamov A."/>
            <person name="Bork P."/>
            <person name="Lim W.A."/>
            <person name="Manning G."/>
            <person name="Miller W.T."/>
            <person name="McGinnis W."/>
            <person name="Shapiro H."/>
            <person name="Tjian R."/>
            <person name="Grigoriev I.V."/>
            <person name="Rokhsar D."/>
        </authorList>
    </citation>
    <scope>NUCLEOTIDE SEQUENCE [LARGE SCALE GENOMIC DNA]</scope>
    <source>
        <strain evidence="7">MX1 / ATCC 50154</strain>
    </source>
</reference>
<dbReference type="STRING" id="81824.A9VDE3"/>
<dbReference type="InParanoid" id="A9VDE3"/>
<feature type="domain" description="Large ribosomal subunit protein uL6 alpha-beta" evidence="5">
    <location>
        <begin position="147"/>
        <end position="215"/>
    </location>
</feature>
<dbReference type="Proteomes" id="UP000001357">
    <property type="component" value="Unassembled WGS sequence"/>
</dbReference>
<keyword evidence="4" id="KW-0472">Membrane</keyword>
<sequence>MKVICSSEFVTIPDGGAYSLLSPLALQTAVPWHVKDIVVVVVVVVVVLVVLLRFEKVTVEVNQRHIKVTGKRGTLERVFRHIQTEIVFVSAQKLKVSCWLANKKALSCVRTVASHIKNMIKGVSYGFAYTMKTVYAHFPINLAFDGDKTINIRNFLGEKVVRTRHMLEGVTVKSTSNKDEIVVEGNDIEKVSLSAALIHQSTLVTKKDIRKFLDGIYVSDVGTVDPIDA</sequence>
<feature type="transmembrane region" description="Helical" evidence="4">
    <location>
        <begin position="37"/>
        <end position="54"/>
    </location>
</feature>
<dbReference type="KEGG" id="mbr:MONBRDRAFT_34694"/>
<evidence type="ECO:0000259" key="5">
    <source>
        <dbReference type="Pfam" id="PF00347"/>
    </source>
</evidence>